<feature type="region of interest" description="Disordered" evidence="5">
    <location>
        <begin position="2674"/>
        <end position="2696"/>
    </location>
</feature>
<evidence type="ECO:0000256" key="5">
    <source>
        <dbReference type="SAM" id="MobiDB-lite"/>
    </source>
</evidence>
<dbReference type="Gene3D" id="3.40.50.1820">
    <property type="entry name" value="alpha/beta hydrolase"/>
    <property type="match status" value="1"/>
</dbReference>
<dbReference type="PROSITE" id="PS50075">
    <property type="entry name" value="CARRIER"/>
    <property type="match status" value="4"/>
</dbReference>
<dbReference type="Gene3D" id="3.40.50.980">
    <property type="match status" value="6"/>
</dbReference>
<sequence>MELMKVSMDCVHEVFEEQVARTPDAAAVVFGERDTTYAELNTRANRLARHLVAHGVRRGDTVGVLLERDTELVVAVLAVLKAGAGYTLFDPTLPAERVRAVAAPAGVTRVVTLARYAGHWDGTPVRPVSVDAEAGVVAALEGGDLGRIAGPEDVACVMFTSGSTGVPKGVVTPHRAMAGTLTGQDFVSFGPDEVWLQCSPVSWDAFALELFGALLHGGTCVLQPGVRPEPSVIVDLIAARAVSTVHVSASLFNFLLDEYPGCFAGVRQLMTGGEPLSVAHVAKAMAEYPGLRLVNGYSPVESMIFTCCHDVTAQDAEGSAVPVGSVISHKQVHVLDERLRRLPPGAEGELYMAGVGLARGYAAQPGLTAERFIAHPYGAPGERLYRTGDLVRMRPDGVVEFIGRADGQVKIRGFRVEPGEVQAVLMRHSAVRQAAVVVREDRPGDKRLVAYAVLDAPASPDELRSHAADRLPEHLVPSAVVVLDALPLTPNGKLDRHALPAPEARTGPAGRAPATPVERTLCALFAEVLGLDEVGADESFLLLGGHSLLAARLISRIRRTFGVEIGIRELFRDPTAAGLARALDGAEQAPAALRPAERPAELPLSHAQQRIWFLNRTERSGSSGAAASGATYNVPLALRLHGTPDTAALRRALDDVVERHEALRTLYPAPDGEPRQQVLKPQDARVAWTHTSPGQAGLTEALTSAARQGFDLAIELPLRAHLFGPESGAGEYCLLLVIHHIACDGWSLAPLVRDLAVAYGARVDGGVPEWSPLPVQYADYALWQRELLGDPADADSLLFRQTAHWRETLAGLGDELTLPTDRPRPLQPSHEGGVVPVDLPAELHGRLLDLARRSDSTLFMVVQAGLTALLTRLGAGTDVPLGTPVAGRTDEALDDLVGFFANTLVLRTDTSGDPTFRELVARVRETDLAAYAHQDVPFERLVEELNPVRSAARHPLFQVALVLQNNAVATPRLSGLDLVGQEVLSLDVAKFDLTVDVTEAYDDTGRPTGIRGSAQYAVDLFDRGSVEALVARLVRLLEAAVAEPDARIGDLDVLAVDERRMLLGEWNTTAGTSPYEVCVHELFEERAAVSPGSTALVFGDVRVSYGELEREANRLARYLVGRGVRRGDTVGVLLEREPRLVVAVLAVLKAGAAYTLLDPGFPVERLRDVVERAGLSLVVTAGVLGELLGSTAGLVRLDAAAEVAGIAQCADSVLGRTASPEDAACVMFTSGSTGVPKGVVSPHRAMTGTLVGQDFVSFGPDEVWLQCAPVSWDAFALELFGALLHGGVCVLQPGGKPEPGLIAELIARHHVTSAYLSASLLNFLLDEYPGCFTGMRQIIGGGEAASPAHAAKVLAEYPGLRLVNGYGPVEAMIFVSAHHITAGDTARPAIPIGRPIGNERMYALDERLRPVPVGVVGDLYLTGAGLAHGYLGQAALTAERFVAHPHGAPGERVYRTGDLVRWRADGVLEYVGRADGQVKIRGFRVEPGEVQAVLMRHSGVRQAAVAVREDRPGDKRLAAYLVAEPGTELDPADVRGHAAAHLPEHLRPSTFTVLDALPLTPNGKLDRKALPAPDIDSAPGGRAPRTEQEKLLCELLADVLGVEQVGIDDNFFHLGGHSLLAARLISRISTALGTRVGIAELFHAPTMAALAERLDSKRGASDSYPGTGTATATGAGAGADAIMGACAPRPALLPTPRPDRVPLSFAQQRLWFLDQVEEPNASYNVPLALRLRGPLDCDALRRAVTDVTARHEALRTVFPTTDGEPRQHVLDARGATGDASEPAATSGWHTARCPEERLPQALREASSHRFDLATEPPLRVTLLTVAEDDHVLLLVCHHIAADGWSLAPLTRDLATAYAARCAGIAPDWAPLSVQYADYTLWQRELLGDEGDPHSLARRQLDFWREALSGAPDVPALPTDRPRPAVASHRGDSVPLSLDAELHGRLLDLARRNDCTLFMVVQAGLAALLARLGAGTDVPLGTPVAGRSDEALDELIGFFVNTLVLRTDASGDPTFRELLVRARDTDLAAYAHQDVPFERLVEELNPVRSLARHPLFQIMLALQDAPPPLDLPGCETDVEHPERNSAKFDLTFVVEQHHAQDGAPAGISGFLEYATDLYDRGTAEALVARLIRLLAAAVDRPDLPIGALDVLTADERTQLLVDWNDTATTTTTSTDAGTATDSPYTACVHELFERQAARTPEGTALVLPDREIGYAELNASANRLARHLRDRGVRRGDTVALLLGRDLDLVVSVLAVLKAGAGYTLLDTEFPVERLRSVVATAGAELIVTTGEPADGWQDDGWQDGTATFVRLDAEAGVVAALEGGDLGRIAGPEDVACVMFTSGSTGVPKGVVAPHRAMAGTLTGQDFVSFGPDEVWLQCSPVSWDAFALELFGALLHGGTCVLQPGVRPEPSVIVDLIAARAVSTVHVSASLFNFLLDEYPGCFAGVRQLMTGGEPLSVAHVAKAMAEYPGLRLVNGYSPVESMIFTCCHTAEECDSAGPSIPVGRPVANKRVYVLDERLRPVPVGVVGELYMAGVGLARGYVGQAGLTAERFVAHPYGAPGERVYRTGDLVRWRADGVLEFLGRADGQVKIRGFRVEPGEVQAVLMRHSAVRQAAVVVREDRPGDKRLVAYAVLDAPASPDELRSHAADRLPEHLVPSAVVVLDALPLTPNGKLDRHALPAPEPTSASGGRGPRTPREEVLCGLFADVLGVPGAGVDDDFFHLGGHSLLAARLIGRIRTALGVEAGIRDLFQAPTVAGLARRLDGADRARPALRPFERPDELPLSYAQQRLWFLDEARAGTGGTAYNLTFAARLHGVVDPDALQAALVDLAGRHEALRTRFPAVDGLPSQSVVPAEQARPALAVDDRPRTPGELTAALRSAAAHRFDLAGELPLRAHLFTADTGERVLLLVMHHIAADGWSMNPLLRDLATAYAARATGDAPRWKPLPAQYADYTLWQRELLGDDSDPDSLLARQLDHWRGTLAGLPDHLPLPTDRPRTADAQADSRSEGALLPFRFDAELHRSLRELARETHSTLFMVVQAGLAALLTRLGAGTDIPLGTAVAGRTDEALDDLVGFFVNTLVLRTDTSGDPTFRELVSRVRETDLAAYAHQDVPFERLVEELNPVRSLTRHPLFQILLVLQNTEETDVRLGDATARPEPVQNTDAKFDLSLSLTETHDTTGAPAGLDGGLEFATDLFDSDTVRTLLARLERLLLAAVSDPDRPLGTLDVLSADERRTTLTTWNDTAADYPRDRTLHDLFAAQADRAPHAAAVISGDERIGYGELDARANRLAHHLIGLGVTHGDLVGVLVDRGPDLVTGILAALKCGAAYVPLDPGHPEDRTRSLVEEAGVRTVVTHARLADRLPGDLTVVRTDAPRDRRLIDDRPATAPDVRVLADDIACVLFTSGSTGRPKGVASPHRATVRTFFGQDYIHFGPDQVFLQCAPVSWDGLSLEMWPALLHGGTCVLAPGQSPEPAAIAALVAEHDVTTVWLSAGLFAVMADTHPEVFRTLRQVMTGGEAPSVSHLLRVRRDFPHLRLVHGYGPVESMVFTNCHQVTEADAETRRTVVPVGGPLANTQVYVLDEHLQPVPAGVVGELYVSGDGLAHGYRNRPDLTAERFTAHPYGPPGARMYRTGDLVRWTADGELEFAGRADGQVKVRGFRIEPGEIEAVAARHPGVANVAVVVREDRPGDRHVVAYVVGAADPAELRGHLARTLPTHMVPSAVVTLDALPLTPNGKLDRRALPAPDFAAGASHRAPRTPREEILCGLFAELLGLPDVGTDDDFFDRGGHSLLAARLAARVRAALGAEITLRDLFGAPTVATLAERLDTADGARPALLPGVRPTELPLSYAQQRLWFLDRAEDGAASYNVAHALRLDGPPDRTALAAALADLVHRHEALRTVFPEEHGRVQQRILPPEEAHPDLAVTLLSPTGTDGLPATLSADAARTFDLAAELPLRAHLFGPEDGSGEWVLLLVVHHIACDGWSLAPLVRNLAVAYGARVDRGVPEWSPLPVQYADYALWQRELLGDPADADSLIARQTAHWRAALAGVPDTLVLPTDRPRPAVASHRGDTVPVHLEARLHQELLRLARTSGGTLFMVLQAALAALLTRLGAGTDVPLGTPVAGRSDEALDDLVGFFVNTLVLRTDTSGDPTFRELVARVRETDLAAYAHQDVPFEHLVEELNPTRSLSRHPLFQVMLVLQNNADAALELPGLDARMETVLNGTAKFDLTAAFTETRDSDGNPSGITGALEYAVDLFDQGSAEALVGRLVRLLEAAAAEPDALIGDLDVLEADERRLLLNEWNATAGGSNEHEVCVHELFEERAELSPGSTALVFGDVRVSYGELEREANRLARYLVGRGVRRGDTVGVLLEREPRLVVAVLAVLKAGAAYTLLDPGFPVERLRDVVERAGLSLVVTAGVLGEGLGSTAGLVRLDAAAEVAGIARCADSVLGRTAGPEDVACVMFTSGSTGVPKGVVAPHRAMAGTLTGQDFVSFGPDEVWLQCSPVSWDAFALELFGALLHGGVCVLQPGLRPEPSVIAGLVAAHGVTSVHVSASLFNFLLDEYPGCFAGVRQLMTGGEPLSVAHVAKAMAEYPGLRLVNGYSPVESMIFTCCHTAEERDSAGPSIPVGRPVANKRVYVLDERLRPVPVGVVGELYMAGVGLARGYVGQAGLTAERFVAHPYGAPGERVYRTGDLVRWRADGVLEFLGRADGQVKIRGFRVEPGEVQAVLMRHSAVRQAAVVVREDRPGDKRLAAYLVAEPGTELDTADVRAHAAAHLPEHLRPSTFTVLDALPLTPNGKLDRKALPAPTSAPPPAGAHRAPSRRSSSATSSPRSSGCPTSEWTTTSSTSAATPSSSPGSSAASVRCATPNCPSRPCSRHPRRRLSPSAWTAPRRPGPRCGAGPAPEEKP</sequence>
<feature type="compositionally biased region" description="Low complexity" evidence="5">
    <location>
        <begin position="4892"/>
        <end position="4916"/>
    </location>
</feature>
<evidence type="ECO:0000313" key="8">
    <source>
        <dbReference type="Proteomes" id="UP000324106"/>
    </source>
</evidence>
<dbReference type="FunFam" id="3.30.300.30:FF:000010">
    <property type="entry name" value="Enterobactin synthetase component F"/>
    <property type="match status" value="5"/>
</dbReference>
<dbReference type="PROSITE" id="PS00455">
    <property type="entry name" value="AMP_BINDING"/>
    <property type="match status" value="5"/>
</dbReference>
<dbReference type="Gene3D" id="2.30.38.10">
    <property type="entry name" value="Luciferase, Domain 3"/>
    <property type="match status" value="3"/>
</dbReference>
<dbReference type="InterPro" id="IPR036736">
    <property type="entry name" value="ACP-like_sf"/>
</dbReference>
<dbReference type="PANTHER" id="PTHR45527">
    <property type="entry name" value="NONRIBOSOMAL PEPTIDE SYNTHETASE"/>
    <property type="match status" value="1"/>
</dbReference>
<dbReference type="Gene3D" id="3.30.300.30">
    <property type="match status" value="5"/>
</dbReference>
<dbReference type="CDD" id="cd12117">
    <property type="entry name" value="A_NRPS_Srf_like"/>
    <property type="match status" value="5"/>
</dbReference>
<dbReference type="InterPro" id="IPR029058">
    <property type="entry name" value="AB_hydrolase_fold"/>
</dbReference>
<dbReference type="Gene3D" id="3.40.50.12780">
    <property type="entry name" value="N-terminal domain of ligase-like"/>
    <property type="match status" value="2"/>
</dbReference>
<dbReference type="Pfam" id="PF00501">
    <property type="entry name" value="AMP-binding"/>
    <property type="match status" value="5"/>
</dbReference>
<comment type="similarity">
    <text evidence="2">Belongs to the ATP-dependent AMP-binding enzyme family.</text>
</comment>
<dbReference type="GO" id="GO:0044550">
    <property type="term" value="P:secondary metabolite biosynthetic process"/>
    <property type="evidence" value="ECO:0007669"/>
    <property type="project" value="TreeGrafter"/>
</dbReference>
<dbReference type="FunFam" id="2.30.38.10:FF:000001">
    <property type="entry name" value="Non-ribosomal peptide synthetase PvdI"/>
    <property type="match status" value="5"/>
</dbReference>
<dbReference type="EMBL" id="CP029194">
    <property type="protein sequence ID" value="QES18326.1"/>
    <property type="molecule type" value="Genomic_DNA"/>
</dbReference>
<dbReference type="InterPro" id="IPR010071">
    <property type="entry name" value="AA_adenyl_dom"/>
</dbReference>
<dbReference type="GO" id="GO:0003824">
    <property type="term" value="F:catalytic activity"/>
    <property type="evidence" value="ECO:0007669"/>
    <property type="project" value="InterPro"/>
</dbReference>
<dbReference type="Pfam" id="PF00550">
    <property type="entry name" value="PP-binding"/>
    <property type="match status" value="4"/>
</dbReference>
<dbReference type="Pfam" id="PF00668">
    <property type="entry name" value="Condensation"/>
    <property type="match status" value="4"/>
</dbReference>
<dbReference type="FunFam" id="3.40.50.980:FF:000001">
    <property type="entry name" value="Non-ribosomal peptide synthetase"/>
    <property type="match status" value="1"/>
</dbReference>
<feature type="domain" description="Carrier" evidence="6">
    <location>
        <begin position="3759"/>
        <end position="3834"/>
    </location>
</feature>
<dbReference type="GO" id="GO:0043041">
    <property type="term" value="P:amino acid activation for nonribosomal peptide biosynthetic process"/>
    <property type="evidence" value="ECO:0007669"/>
    <property type="project" value="TreeGrafter"/>
</dbReference>
<evidence type="ECO:0000256" key="1">
    <source>
        <dbReference type="ARBA" id="ARBA00001957"/>
    </source>
</evidence>
<dbReference type="Gene3D" id="1.10.1200.10">
    <property type="entry name" value="ACP-like"/>
    <property type="match status" value="3"/>
</dbReference>
<evidence type="ECO:0000313" key="7">
    <source>
        <dbReference type="EMBL" id="QES18326.1"/>
    </source>
</evidence>
<dbReference type="InterPro" id="IPR023213">
    <property type="entry name" value="CAT-like_dom_sf"/>
</dbReference>
<name>A0A5P2AK03_STRVZ</name>
<dbReference type="InterPro" id="IPR000873">
    <property type="entry name" value="AMP-dep_synth/lig_dom"/>
</dbReference>
<dbReference type="InterPro" id="IPR042099">
    <property type="entry name" value="ANL_N_sf"/>
</dbReference>
<dbReference type="GO" id="GO:0005829">
    <property type="term" value="C:cytosol"/>
    <property type="evidence" value="ECO:0007669"/>
    <property type="project" value="TreeGrafter"/>
</dbReference>
<evidence type="ECO:0000256" key="2">
    <source>
        <dbReference type="ARBA" id="ARBA00006432"/>
    </source>
</evidence>
<dbReference type="Gene3D" id="3.30.559.10">
    <property type="entry name" value="Chloramphenicol acetyltransferase-like domain"/>
    <property type="match status" value="4"/>
</dbReference>
<dbReference type="NCBIfam" id="NF003417">
    <property type="entry name" value="PRK04813.1"/>
    <property type="match status" value="5"/>
</dbReference>
<dbReference type="PROSITE" id="PS00012">
    <property type="entry name" value="PHOSPHOPANTETHEINE"/>
    <property type="match status" value="3"/>
</dbReference>
<dbReference type="Proteomes" id="UP000324106">
    <property type="component" value="Chromosome"/>
</dbReference>
<feature type="domain" description="Carrier" evidence="6">
    <location>
        <begin position="1583"/>
        <end position="1658"/>
    </location>
</feature>
<dbReference type="CDD" id="cd19540">
    <property type="entry name" value="LCL_NRPS-like"/>
    <property type="match status" value="4"/>
</dbReference>
<dbReference type="GO" id="GO:0072330">
    <property type="term" value="P:monocarboxylic acid biosynthetic process"/>
    <property type="evidence" value="ECO:0007669"/>
    <property type="project" value="UniProtKB-ARBA"/>
</dbReference>
<keyword evidence="4" id="KW-0597">Phosphoprotein</keyword>
<feature type="region of interest" description="Disordered" evidence="5">
    <location>
        <begin position="2988"/>
        <end position="3007"/>
    </location>
</feature>
<dbReference type="GO" id="GO:0017000">
    <property type="term" value="P:antibiotic biosynthetic process"/>
    <property type="evidence" value="ECO:0007669"/>
    <property type="project" value="UniProtKB-ARBA"/>
</dbReference>
<dbReference type="FunFam" id="1.10.1200.10:FF:000016">
    <property type="entry name" value="Non-ribosomal peptide synthase"/>
    <property type="match status" value="4"/>
</dbReference>
<feature type="region of interest" description="Disordered" evidence="5">
    <location>
        <begin position="494"/>
        <end position="513"/>
    </location>
</feature>
<reference evidence="7 8" key="1">
    <citation type="submission" date="2018-05" db="EMBL/GenBank/DDBJ databases">
        <title>Streptomyces venezuelae.</title>
        <authorList>
            <person name="Kim W."/>
            <person name="Lee N."/>
            <person name="Cho B.-K."/>
        </authorList>
    </citation>
    <scope>NUCLEOTIDE SEQUENCE [LARGE SCALE GENOMIC DNA]</scope>
    <source>
        <strain evidence="7 8">ATCC 15068</strain>
    </source>
</reference>
<gene>
    <name evidence="7" type="ORF">DEJ46_03805</name>
</gene>
<dbReference type="SMART" id="SM00823">
    <property type="entry name" value="PKS_PP"/>
    <property type="match status" value="4"/>
</dbReference>
<dbReference type="InterPro" id="IPR020845">
    <property type="entry name" value="AMP-binding_CS"/>
</dbReference>
<dbReference type="NCBIfam" id="TIGR01733">
    <property type="entry name" value="AA-adenyl-dom"/>
    <property type="match status" value="5"/>
</dbReference>
<dbReference type="GO" id="GO:0008610">
    <property type="term" value="P:lipid biosynthetic process"/>
    <property type="evidence" value="ECO:0007669"/>
    <property type="project" value="UniProtKB-ARBA"/>
</dbReference>
<feature type="compositionally biased region" description="Basic and acidic residues" evidence="5">
    <location>
        <begin position="2996"/>
        <end position="3007"/>
    </location>
</feature>
<dbReference type="InterPro" id="IPR001242">
    <property type="entry name" value="Condensation_dom"/>
</dbReference>
<evidence type="ECO:0000259" key="6">
    <source>
        <dbReference type="PROSITE" id="PS50075"/>
    </source>
</evidence>
<dbReference type="Pfam" id="PF13193">
    <property type="entry name" value="AMP-binding_C"/>
    <property type="match status" value="5"/>
</dbReference>
<organism evidence="7 8">
    <name type="scientific">Streptomyces venezuelae</name>
    <dbReference type="NCBI Taxonomy" id="54571"/>
    <lineage>
        <taxon>Bacteria</taxon>
        <taxon>Bacillati</taxon>
        <taxon>Actinomycetota</taxon>
        <taxon>Actinomycetes</taxon>
        <taxon>Kitasatosporales</taxon>
        <taxon>Streptomycetaceae</taxon>
        <taxon>Streptomyces</taxon>
    </lineage>
</organism>
<feature type="domain" description="Carrier" evidence="6">
    <location>
        <begin position="2693"/>
        <end position="2768"/>
    </location>
</feature>
<dbReference type="Gene3D" id="3.30.559.30">
    <property type="entry name" value="Nonribosomal peptide synthetase, condensation domain"/>
    <property type="match status" value="4"/>
</dbReference>
<dbReference type="FunFam" id="3.30.559.30:FF:000001">
    <property type="entry name" value="Non-ribosomal peptide synthetase"/>
    <property type="match status" value="2"/>
</dbReference>
<comment type="cofactor">
    <cofactor evidence="1">
        <name>pantetheine 4'-phosphate</name>
        <dbReference type="ChEBI" id="CHEBI:47942"/>
    </cofactor>
</comment>
<dbReference type="InterPro" id="IPR009081">
    <property type="entry name" value="PP-bd_ACP"/>
</dbReference>
<dbReference type="InterPro" id="IPR025110">
    <property type="entry name" value="AMP-bd_C"/>
</dbReference>
<dbReference type="SUPFAM" id="SSF52777">
    <property type="entry name" value="CoA-dependent acyltransferases"/>
    <property type="match status" value="8"/>
</dbReference>
<dbReference type="InterPro" id="IPR006162">
    <property type="entry name" value="Ppantetheine_attach_site"/>
</dbReference>
<dbReference type="GO" id="GO:0031177">
    <property type="term" value="F:phosphopantetheine binding"/>
    <property type="evidence" value="ECO:0007669"/>
    <property type="project" value="InterPro"/>
</dbReference>
<proteinExistence type="inferred from homology"/>
<feature type="domain" description="Carrier" evidence="6">
    <location>
        <begin position="512"/>
        <end position="587"/>
    </location>
</feature>
<protein>
    <submittedName>
        <fullName evidence="7">Non-ribosomal peptide synthetase</fullName>
    </submittedName>
</protein>
<dbReference type="InterPro" id="IPR020806">
    <property type="entry name" value="PKS_PP-bd"/>
</dbReference>
<evidence type="ECO:0000256" key="4">
    <source>
        <dbReference type="ARBA" id="ARBA00022553"/>
    </source>
</evidence>
<dbReference type="SUPFAM" id="SSF56801">
    <property type="entry name" value="Acetyl-CoA synthetase-like"/>
    <property type="match status" value="5"/>
</dbReference>
<dbReference type="FunFam" id="3.30.559.10:FF:000012">
    <property type="entry name" value="Non-ribosomal peptide synthetase"/>
    <property type="match status" value="1"/>
</dbReference>
<keyword evidence="3" id="KW-0596">Phosphopantetheine</keyword>
<accession>A0A5P2AK03</accession>
<feature type="region of interest" description="Disordered" evidence="5">
    <location>
        <begin position="1564"/>
        <end position="1583"/>
    </location>
</feature>
<dbReference type="PANTHER" id="PTHR45527:SF1">
    <property type="entry name" value="FATTY ACID SYNTHASE"/>
    <property type="match status" value="1"/>
</dbReference>
<dbReference type="OrthoDB" id="2472181at2"/>
<dbReference type="SUPFAM" id="SSF47336">
    <property type="entry name" value="ACP-like"/>
    <property type="match status" value="4"/>
</dbReference>
<feature type="compositionally biased region" description="Low complexity" evidence="5">
    <location>
        <begin position="4823"/>
        <end position="4870"/>
    </location>
</feature>
<feature type="region of interest" description="Disordered" evidence="5">
    <location>
        <begin position="4804"/>
        <end position="4916"/>
    </location>
</feature>
<dbReference type="InterPro" id="IPR045851">
    <property type="entry name" value="AMP-bd_C_sf"/>
</dbReference>
<evidence type="ECO:0000256" key="3">
    <source>
        <dbReference type="ARBA" id="ARBA00022450"/>
    </source>
</evidence>